<keyword evidence="8 11" id="KW-0067">ATP-binding</keyword>
<evidence type="ECO:0000256" key="1">
    <source>
        <dbReference type="ARBA" id="ARBA00006485"/>
    </source>
</evidence>
<dbReference type="FunFam" id="3.30.200.20:FF:000007">
    <property type="entry name" value="Cyclin-dependent kinase 14, putative"/>
    <property type="match status" value="1"/>
</dbReference>
<dbReference type="PROSITE" id="PS00107">
    <property type="entry name" value="PROTEIN_KINASE_ATP"/>
    <property type="match status" value="1"/>
</dbReference>
<dbReference type="Ensembl" id="ENSSFOT00015072615.1">
    <property type="protein sequence ID" value="ENSSFOP00015053405.1"/>
    <property type="gene ID" value="ENSSFOG00015023946.2"/>
</dbReference>
<evidence type="ECO:0000259" key="14">
    <source>
        <dbReference type="PROSITE" id="PS50011"/>
    </source>
</evidence>
<evidence type="ECO:0000256" key="13">
    <source>
        <dbReference type="SAM" id="MobiDB-lite"/>
    </source>
</evidence>
<accession>A0A8C9VGL4</accession>
<evidence type="ECO:0000313" key="16">
    <source>
        <dbReference type="Proteomes" id="UP000694397"/>
    </source>
</evidence>
<dbReference type="SMART" id="SM00220">
    <property type="entry name" value="S_TKc"/>
    <property type="match status" value="1"/>
</dbReference>
<gene>
    <name evidence="15" type="primary">CDK17</name>
    <name evidence="15" type="synonym">cdk17</name>
</gene>
<evidence type="ECO:0000256" key="5">
    <source>
        <dbReference type="ARBA" id="ARBA00022679"/>
    </source>
</evidence>
<evidence type="ECO:0000256" key="2">
    <source>
        <dbReference type="ARBA" id="ARBA00012425"/>
    </source>
</evidence>
<comment type="similarity">
    <text evidence="1">Belongs to the protein kinase superfamily. CMGC Ser/Thr protein kinase family. CDC2/CDKX subfamily.</text>
</comment>
<keyword evidence="5" id="KW-0808">Transferase</keyword>
<dbReference type="GO" id="GO:0005524">
    <property type="term" value="F:ATP binding"/>
    <property type="evidence" value="ECO:0007669"/>
    <property type="project" value="UniProtKB-UniRule"/>
</dbReference>
<feature type="region of interest" description="Disordered" evidence="13">
    <location>
        <begin position="40"/>
        <end position="60"/>
    </location>
</feature>
<dbReference type="AlphaFoldDB" id="A0A8C9VGL4"/>
<reference evidence="15" key="3">
    <citation type="submission" date="2025-09" db="UniProtKB">
        <authorList>
            <consortium name="Ensembl"/>
        </authorList>
    </citation>
    <scope>IDENTIFICATION</scope>
</reference>
<evidence type="ECO:0000256" key="4">
    <source>
        <dbReference type="ARBA" id="ARBA00022553"/>
    </source>
</evidence>
<evidence type="ECO:0000256" key="8">
    <source>
        <dbReference type="ARBA" id="ARBA00022840"/>
    </source>
</evidence>
<dbReference type="EC" id="2.7.11.22" evidence="2"/>
<dbReference type="Gene3D" id="1.10.510.10">
    <property type="entry name" value="Transferase(Phosphotransferase) domain 1"/>
    <property type="match status" value="1"/>
</dbReference>
<dbReference type="Pfam" id="PF00069">
    <property type="entry name" value="Pkinase"/>
    <property type="match status" value="1"/>
</dbReference>
<dbReference type="InterPro" id="IPR000719">
    <property type="entry name" value="Prot_kinase_dom"/>
</dbReference>
<protein>
    <recommendedName>
        <fullName evidence="2">cyclin-dependent kinase</fullName>
        <ecNumber evidence="2">2.7.11.22</ecNumber>
    </recommendedName>
</protein>
<reference evidence="15 16" key="1">
    <citation type="submission" date="2019-04" db="EMBL/GenBank/DDBJ databases">
        <authorList>
            <consortium name="Wellcome Sanger Institute Data Sharing"/>
        </authorList>
    </citation>
    <scope>NUCLEOTIDE SEQUENCE [LARGE SCALE GENOMIC DNA]</scope>
</reference>
<dbReference type="SUPFAM" id="SSF56112">
    <property type="entry name" value="Protein kinase-like (PK-like)"/>
    <property type="match status" value="1"/>
</dbReference>
<sequence length="468" mass="52806">MCRSVVEKPLGLSVEALHPSPSDYIDSSSSDIVHENLKIGSDGESDQASGTSSDEVQSPTGVCLRSRVHRRISMEDLNKRLSLPADIRIPDGYLEKLQLNSPPFDQPLSRRSRRASLSEIGFGKLETYIKLDKLGEGTYATVYKGRSKLTDNLVALKEIRLEHEEGAPCTAIREVSLLKDLKHANIVTLHDIVHTDKSLTLVFEYLDKDLKQYMDDCGNIMSMHNVKIFLFQILRGLAYCHRRKVLHRDLKPQNLLINERGELKLADFGLARAKSVPTKTYSNEVVTLWYRPPDVLLGSSEYSTQIDMWGVGCIFYEMAAGRPLFPGSTVEDELHLIFRLLGTPTEDNWPGISSIDEFKSYNFPKYKAQALINHAPRLDTEGIDLLLNFLKYESKKRISADEAMKQPYFHSLGTRVHTLPESISIFTLKEIQLQKDPGYRSSSRVESLMRPVGVPHLSTHHLVCVALA</sequence>
<dbReference type="Proteomes" id="UP000694397">
    <property type="component" value="Chromosome 5"/>
</dbReference>
<evidence type="ECO:0000313" key="15">
    <source>
        <dbReference type="Ensembl" id="ENSSFOP00015053405.1"/>
    </source>
</evidence>
<keyword evidence="6 11" id="KW-0547">Nucleotide-binding</keyword>
<keyword evidence="3 12" id="KW-0723">Serine/threonine-protein kinase</keyword>
<dbReference type="InterPro" id="IPR011009">
    <property type="entry name" value="Kinase-like_dom_sf"/>
</dbReference>
<evidence type="ECO:0000256" key="9">
    <source>
        <dbReference type="ARBA" id="ARBA00047811"/>
    </source>
</evidence>
<dbReference type="GO" id="GO:0005737">
    <property type="term" value="C:cytoplasm"/>
    <property type="evidence" value="ECO:0007669"/>
    <property type="project" value="TreeGrafter"/>
</dbReference>
<organism evidence="15 16">
    <name type="scientific">Scleropages formosus</name>
    <name type="common">Asian bonytongue</name>
    <name type="synonym">Osteoglossum formosum</name>
    <dbReference type="NCBI Taxonomy" id="113540"/>
    <lineage>
        <taxon>Eukaryota</taxon>
        <taxon>Metazoa</taxon>
        <taxon>Chordata</taxon>
        <taxon>Craniata</taxon>
        <taxon>Vertebrata</taxon>
        <taxon>Euteleostomi</taxon>
        <taxon>Actinopterygii</taxon>
        <taxon>Neopterygii</taxon>
        <taxon>Teleostei</taxon>
        <taxon>Osteoglossocephala</taxon>
        <taxon>Osteoglossomorpha</taxon>
        <taxon>Osteoglossiformes</taxon>
        <taxon>Osteoglossidae</taxon>
        <taxon>Scleropages</taxon>
    </lineage>
</organism>
<feature type="binding site" evidence="11">
    <location>
        <position position="157"/>
    </location>
    <ligand>
        <name>ATP</name>
        <dbReference type="ChEBI" id="CHEBI:30616"/>
    </ligand>
</feature>
<comment type="catalytic activity">
    <reaction evidence="9">
        <text>L-threonyl-[protein] + ATP = O-phospho-L-threonyl-[protein] + ADP + H(+)</text>
        <dbReference type="Rhea" id="RHEA:46608"/>
        <dbReference type="Rhea" id="RHEA-COMP:11060"/>
        <dbReference type="Rhea" id="RHEA-COMP:11605"/>
        <dbReference type="ChEBI" id="CHEBI:15378"/>
        <dbReference type="ChEBI" id="CHEBI:30013"/>
        <dbReference type="ChEBI" id="CHEBI:30616"/>
        <dbReference type="ChEBI" id="CHEBI:61977"/>
        <dbReference type="ChEBI" id="CHEBI:456216"/>
        <dbReference type="EC" id="2.7.11.22"/>
    </reaction>
</comment>
<keyword evidence="7" id="KW-0418">Kinase</keyword>
<dbReference type="InterPro" id="IPR017441">
    <property type="entry name" value="Protein_kinase_ATP_BS"/>
</dbReference>
<reference evidence="15" key="2">
    <citation type="submission" date="2025-08" db="UniProtKB">
        <authorList>
            <consortium name="Ensembl"/>
        </authorList>
    </citation>
    <scope>IDENTIFICATION</scope>
</reference>
<dbReference type="FunFam" id="1.10.510.10:FF:000061">
    <property type="entry name" value="Putative cyclin-dependent kinase 17"/>
    <property type="match status" value="1"/>
</dbReference>
<dbReference type="PROSITE" id="PS00108">
    <property type="entry name" value="PROTEIN_KINASE_ST"/>
    <property type="match status" value="1"/>
</dbReference>
<keyword evidence="16" id="KW-1185">Reference proteome</keyword>
<feature type="compositionally biased region" description="Polar residues" evidence="13">
    <location>
        <begin position="46"/>
        <end position="60"/>
    </location>
</feature>
<dbReference type="InterPro" id="IPR008271">
    <property type="entry name" value="Ser/Thr_kinase_AS"/>
</dbReference>
<evidence type="ECO:0000256" key="6">
    <source>
        <dbReference type="ARBA" id="ARBA00022741"/>
    </source>
</evidence>
<dbReference type="InterPro" id="IPR050108">
    <property type="entry name" value="CDK"/>
</dbReference>
<evidence type="ECO:0000256" key="3">
    <source>
        <dbReference type="ARBA" id="ARBA00022527"/>
    </source>
</evidence>
<dbReference type="PROSITE" id="PS50011">
    <property type="entry name" value="PROTEIN_KINASE_DOM"/>
    <property type="match status" value="1"/>
</dbReference>
<name>A0A8C9VGL4_SCLFO</name>
<evidence type="ECO:0000256" key="11">
    <source>
        <dbReference type="PROSITE-ProRule" id="PRU10141"/>
    </source>
</evidence>
<keyword evidence="4" id="KW-0597">Phosphoprotein</keyword>
<dbReference type="GeneTree" id="ENSGT00940000155834"/>
<dbReference type="GO" id="GO:0004693">
    <property type="term" value="F:cyclin-dependent protein serine/threonine kinase activity"/>
    <property type="evidence" value="ECO:0007669"/>
    <property type="project" value="UniProtKB-EC"/>
</dbReference>
<dbReference type="Gene3D" id="3.30.200.20">
    <property type="entry name" value="Phosphorylase Kinase, domain 1"/>
    <property type="match status" value="1"/>
</dbReference>
<dbReference type="PANTHER" id="PTHR24056:SF128">
    <property type="entry name" value="CYCLIN-DEPENDENT KINASE 17"/>
    <property type="match status" value="1"/>
</dbReference>
<proteinExistence type="inferred from homology"/>
<dbReference type="PANTHER" id="PTHR24056">
    <property type="entry name" value="CELL DIVISION PROTEIN KINASE"/>
    <property type="match status" value="1"/>
</dbReference>
<evidence type="ECO:0000256" key="7">
    <source>
        <dbReference type="ARBA" id="ARBA00022777"/>
    </source>
</evidence>
<dbReference type="GO" id="GO:0005634">
    <property type="term" value="C:nucleus"/>
    <property type="evidence" value="ECO:0007669"/>
    <property type="project" value="TreeGrafter"/>
</dbReference>
<comment type="catalytic activity">
    <reaction evidence="10">
        <text>L-seryl-[protein] + ATP = O-phospho-L-seryl-[protein] + ADP + H(+)</text>
        <dbReference type="Rhea" id="RHEA:17989"/>
        <dbReference type="Rhea" id="RHEA-COMP:9863"/>
        <dbReference type="Rhea" id="RHEA-COMP:11604"/>
        <dbReference type="ChEBI" id="CHEBI:15378"/>
        <dbReference type="ChEBI" id="CHEBI:29999"/>
        <dbReference type="ChEBI" id="CHEBI:30616"/>
        <dbReference type="ChEBI" id="CHEBI:83421"/>
        <dbReference type="ChEBI" id="CHEBI:456216"/>
        <dbReference type="EC" id="2.7.11.22"/>
    </reaction>
</comment>
<evidence type="ECO:0000256" key="12">
    <source>
        <dbReference type="RuleBase" id="RU000304"/>
    </source>
</evidence>
<evidence type="ECO:0000256" key="10">
    <source>
        <dbReference type="ARBA" id="ARBA00048367"/>
    </source>
</evidence>
<feature type="domain" description="Protein kinase" evidence="14">
    <location>
        <begin position="128"/>
        <end position="409"/>
    </location>
</feature>